<dbReference type="PANTHER" id="PTHR33048">
    <property type="entry name" value="PTH11-LIKE INTEGRAL MEMBRANE PROTEIN (AFU_ORTHOLOGUE AFUA_5G11245)"/>
    <property type="match status" value="1"/>
</dbReference>
<evidence type="ECO:0000256" key="4">
    <source>
        <dbReference type="ARBA" id="ARBA00023136"/>
    </source>
</evidence>
<gene>
    <name evidence="8" type="ORF">RCC_09432</name>
</gene>
<evidence type="ECO:0000256" key="2">
    <source>
        <dbReference type="ARBA" id="ARBA00022692"/>
    </source>
</evidence>
<dbReference type="AlphaFoldDB" id="A0A2D3VP93"/>
<evidence type="ECO:0000256" key="1">
    <source>
        <dbReference type="ARBA" id="ARBA00004141"/>
    </source>
</evidence>
<evidence type="ECO:0000256" key="5">
    <source>
        <dbReference type="ARBA" id="ARBA00038359"/>
    </source>
</evidence>
<keyword evidence="2 6" id="KW-0812">Transmembrane</keyword>
<evidence type="ECO:0000256" key="3">
    <source>
        <dbReference type="ARBA" id="ARBA00022989"/>
    </source>
</evidence>
<dbReference type="Proteomes" id="UP000225277">
    <property type="component" value="Unassembled WGS sequence"/>
</dbReference>
<dbReference type="EMBL" id="FJUY01000017">
    <property type="protein sequence ID" value="CZT23718.1"/>
    <property type="molecule type" value="Genomic_DNA"/>
</dbReference>
<dbReference type="Pfam" id="PF20684">
    <property type="entry name" value="Fung_rhodopsin"/>
    <property type="match status" value="1"/>
</dbReference>
<feature type="transmembrane region" description="Helical" evidence="6">
    <location>
        <begin position="49"/>
        <end position="78"/>
    </location>
</feature>
<organism evidence="8 9">
    <name type="scientific">Ramularia collo-cygni</name>
    <dbReference type="NCBI Taxonomy" id="112498"/>
    <lineage>
        <taxon>Eukaryota</taxon>
        <taxon>Fungi</taxon>
        <taxon>Dikarya</taxon>
        <taxon>Ascomycota</taxon>
        <taxon>Pezizomycotina</taxon>
        <taxon>Dothideomycetes</taxon>
        <taxon>Dothideomycetidae</taxon>
        <taxon>Mycosphaerellales</taxon>
        <taxon>Mycosphaerellaceae</taxon>
        <taxon>Ramularia</taxon>
    </lineage>
</organism>
<dbReference type="InterPro" id="IPR052337">
    <property type="entry name" value="SAT4-like"/>
</dbReference>
<dbReference type="GO" id="GO:0016020">
    <property type="term" value="C:membrane"/>
    <property type="evidence" value="ECO:0007669"/>
    <property type="project" value="UniProtKB-SubCell"/>
</dbReference>
<protein>
    <recommendedName>
        <fullName evidence="7">Rhodopsin domain-containing protein</fullName>
    </recommendedName>
</protein>
<feature type="transmembrane region" description="Helical" evidence="6">
    <location>
        <begin position="168"/>
        <end position="195"/>
    </location>
</feature>
<feature type="transmembrane region" description="Helical" evidence="6">
    <location>
        <begin position="98"/>
        <end position="115"/>
    </location>
</feature>
<feature type="transmembrane region" description="Helical" evidence="6">
    <location>
        <begin position="13"/>
        <end position="37"/>
    </location>
</feature>
<keyword evidence="9" id="KW-1185">Reference proteome</keyword>
<evidence type="ECO:0000313" key="8">
    <source>
        <dbReference type="EMBL" id="CZT23718.1"/>
    </source>
</evidence>
<sequence length="246" mass="27833">MAGLYDHPISRDFVIVIAVTAVFTFLSGLTIILRFLSRRISSKLGLDDWFVLAAYVCALAFVATNVLAATIGMAGYPVEELDTPHLVAYQRQLLANNMVYNASITLSKVAIVLMYRRFFPTPTFKAFTWPVLGLLAAFYITIIFGEIFAYTPINGQWNPNIPSTHINIFAFGLSMAAITIFLDVTILTMPQFVVWRLQMSRHPGNAFLRRRSRLQRHRESRYNFTQVCGQTRRSGSSHWCSCSHPP</sequence>
<name>A0A2D3VP93_9PEZI</name>
<dbReference type="InterPro" id="IPR049326">
    <property type="entry name" value="Rhodopsin_dom_fungi"/>
</dbReference>
<keyword evidence="4 6" id="KW-0472">Membrane</keyword>
<feature type="domain" description="Rhodopsin" evidence="7">
    <location>
        <begin position="33"/>
        <end position="201"/>
    </location>
</feature>
<feature type="transmembrane region" description="Helical" evidence="6">
    <location>
        <begin position="127"/>
        <end position="148"/>
    </location>
</feature>
<reference evidence="8 9" key="1">
    <citation type="submission" date="2016-03" db="EMBL/GenBank/DDBJ databases">
        <authorList>
            <person name="Ploux O."/>
        </authorList>
    </citation>
    <scope>NUCLEOTIDE SEQUENCE [LARGE SCALE GENOMIC DNA]</scope>
    <source>
        <strain evidence="8 9">URUG2</strain>
    </source>
</reference>
<comment type="subcellular location">
    <subcellularLocation>
        <location evidence="1">Membrane</location>
        <topology evidence="1">Multi-pass membrane protein</topology>
    </subcellularLocation>
</comment>
<evidence type="ECO:0000256" key="6">
    <source>
        <dbReference type="SAM" id="Phobius"/>
    </source>
</evidence>
<evidence type="ECO:0000313" key="9">
    <source>
        <dbReference type="Proteomes" id="UP000225277"/>
    </source>
</evidence>
<accession>A0A2D3VP93</accession>
<dbReference type="PANTHER" id="PTHR33048:SF151">
    <property type="entry name" value="INTEGRAL MEMBRANE PROTEIN"/>
    <property type="match status" value="1"/>
</dbReference>
<comment type="similarity">
    <text evidence="5">Belongs to the SAT4 family.</text>
</comment>
<dbReference type="RefSeq" id="XP_023630442.1">
    <property type="nucleotide sequence ID" value="XM_023774674.1"/>
</dbReference>
<dbReference type="OrthoDB" id="4682787at2759"/>
<evidence type="ECO:0000259" key="7">
    <source>
        <dbReference type="Pfam" id="PF20684"/>
    </source>
</evidence>
<dbReference type="GeneID" id="35604503"/>
<keyword evidence="3 6" id="KW-1133">Transmembrane helix</keyword>
<proteinExistence type="inferred from homology"/>